<dbReference type="EMBL" id="CAJOBC010142972">
    <property type="protein sequence ID" value="CAF4652260.1"/>
    <property type="molecule type" value="Genomic_DNA"/>
</dbReference>
<gene>
    <name evidence="1" type="ORF">SRO942_LOCUS50438</name>
</gene>
<feature type="non-terminal residue" evidence="1">
    <location>
        <position position="116"/>
    </location>
</feature>
<proteinExistence type="predicted"/>
<name>A0A8S3A4J1_9BILA</name>
<evidence type="ECO:0000313" key="1">
    <source>
        <dbReference type="EMBL" id="CAF4652260.1"/>
    </source>
</evidence>
<comment type="caution">
    <text evidence="1">The sequence shown here is derived from an EMBL/GenBank/DDBJ whole genome shotgun (WGS) entry which is preliminary data.</text>
</comment>
<dbReference type="AlphaFoldDB" id="A0A8S3A4J1"/>
<dbReference type="Proteomes" id="UP000681722">
    <property type="component" value="Unassembled WGS sequence"/>
</dbReference>
<organism evidence="1 2">
    <name type="scientific">Didymodactylos carnosus</name>
    <dbReference type="NCBI Taxonomy" id="1234261"/>
    <lineage>
        <taxon>Eukaryota</taxon>
        <taxon>Metazoa</taxon>
        <taxon>Spiralia</taxon>
        <taxon>Gnathifera</taxon>
        <taxon>Rotifera</taxon>
        <taxon>Eurotatoria</taxon>
        <taxon>Bdelloidea</taxon>
        <taxon>Philodinida</taxon>
        <taxon>Philodinidae</taxon>
        <taxon>Didymodactylos</taxon>
    </lineage>
</organism>
<protein>
    <submittedName>
        <fullName evidence="1">Uncharacterized protein</fullName>
    </submittedName>
</protein>
<reference evidence="1" key="1">
    <citation type="submission" date="2021-02" db="EMBL/GenBank/DDBJ databases">
        <authorList>
            <person name="Nowell W R."/>
        </authorList>
    </citation>
    <scope>NUCLEOTIDE SEQUENCE</scope>
</reference>
<evidence type="ECO:0000313" key="2">
    <source>
        <dbReference type="Proteomes" id="UP000681722"/>
    </source>
</evidence>
<sequence>MTITLILHRNLKIDKENARNIVNKLKSLQIIDENDNLKVSSSSDVSNDCIKLKRKIDEFTGKENQAAVAQFMKFFCDNYMQVEYDSFSIIIKSVADKITEQLIQIIESQLIQPWST</sequence>
<accession>A0A8S3A4J1</accession>